<dbReference type="AlphaFoldDB" id="A0A848KIQ2"/>
<keyword evidence="1" id="KW-0812">Transmembrane</keyword>
<feature type="transmembrane region" description="Helical" evidence="1">
    <location>
        <begin position="6"/>
        <end position="29"/>
    </location>
</feature>
<dbReference type="RefSeq" id="WP_169593757.1">
    <property type="nucleotide sequence ID" value="NZ_VCQU01000013.1"/>
</dbReference>
<organism evidence="2 3">
    <name type="scientific">Antrihabitans stalactiti</name>
    <dbReference type="NCBI Taxonomy" id="2584121"/>
    <lineage>
        <taxon>Bacteria</taxon>
        <taxon>Bacillati</taxon>
        <taxon>Actinomycetota</taxon>
        <taxon>Actinomycetes</taxon>
        <taxon>Mycobacteriales</taxon>
        <taxon>Nocardiaceae</taxon>
        <taxon>Antrihabitans</taxon>
    </lineage>
</organism>
<evidence type="ECO:0000313" key="2">
    <source>
        <dbReference type="EMBL" id="NMN98953.1"/>
    </source>
</evidence>
<evidence type="ECO:0008006" key="4">
    <source>
        <dbReference type="Google" id="ProtNLM"/>
    </source>
</evidence>
<protein>
    <recommendedName>
        <fullName evidence="4">DUF2550 family protein</fullName>
    </recommendedName>
</protein>
<accession>A0A848KIQ2</accession>
<evidence type="ECO:0000256" key="1">
    <source>
        <dbReference type="SAM" id="Phobius"/>
    </source>
</evidence>
<reference evidence="2 3" key="1">
    <citation type="submission" date="2019-05" db="EMBL/GenBank/DDBJ databases">
        <authorList>
            <person name="Lee S.D."/>
        </authorList>
    </citation>
    <scope>NUCLEOTIDE SEQUENCE [LARGE SCALE GENOMIC DNA]</scope>
    <source>
        <strain evidence="2 3">YC2-7</strain>
    </source>
</reference>
<keyword evidence="1" id="KW-1133">Transmembrane helix</keyword>
<dbReference type="Proteomes" id="UP000535543">
    <property type="component" value="Unassembled WGS sequence"/>
</dbReference>
<proteinExistence type="predicted"/>
<keyword evidence="3" id="KW-1185">Reference proteome</keyword>
<reference evidence="2 3" key="2">
    <citation type="submission" date="2020-06" db="EMBL/GenBank/DDBJ databases">
        <title>Antribacter stalactiti gen. nov., sp. nov., a new member of the family Nacardiaceae isolated from a cave.</title>
        <authorList>
            <person name="Kim I.S."/>
        </authorList>
    </citation>
    <scope>NUCLEOTIDE SEQUENCE [LARGE SCALE GENOMIC DNA]</scope>
    <source>
        <strain evidence="2 3">YC2-7</strain>
    </source>
</reference>
<sequence length="150" mass="16167">MNALTIALLVVGLIVVILAIVFGTLRVVVGKVRKASAEKISARFSPEEVVRSDAMANFFGLESKGAAQIRGNGALALTPTVLWFSRAGSSEPLEIPVTAIRKVDLVSAHLGNSVGRKLLHVTFETEKGPDSAAWWTKDVEGWKEILRSSR</sequence>
<evidence type="ECO:0000313" key="3">
    <source>
        <dbReference type="Proteomes" id="UP000535543"/>
    </source>
</evidence>
<dbReference type="EMBL" id="VCQU01000013">
    <property type="protein sequence ID" value="NMN98953.1"/>
    <property type="molecule type" value="Genomic_DNA"/>
</dbReference>
<name>A0A848KIQ2_9NOCA</name>
<comment type="caution">
    <text evidence="2">The sequence shown here is derived from an EMBL/GenBank/DDBJ whole genome shotgun (WGS) entry which is preliminary data.</text>
</comment>
<keyword evidence="1" id="KW-0472">Membrane</keyword>
<gene>
    <name evidence="2" type="ORF">FGL95_28350</name>
</gene>